<evidence type="ECO:0000313" key="1">
    <source>
        <dbReference type="EMBL" id="MEU8138945.1"/>
    </source>
</evidence>
<dbReference type="InterPro" id="IPR043758">
    <property type="entry name" value="DUF5703"/>
</dbReference>
<dbReference type="Proteomes" id="UP001551482">
    <property type="component" value="Unassembled WGS sequence"/>
</dbReference>
<protein>
    <submittedName>
        <fullName evidence="1">DUF5703 family protein</fullName>
    </submittedName>
</protein>
<name>A0ABV3DT66_9ACTN</name>
<organism evidence="1 2">
    <name type="scientific">Streptodolium elevatio</name>
    <dbReference type="NCBI Taxonomy" id="3157996"/>
    <lineage>
        <taxon>Bacteria</taxon>
        <taxon>Bacillati</taxon>
        <taxon>Actinomycetota</taxon>
        <taxon>Actinomycetes</taxon>
        <taxon>Kitasatosporales</taxon>
        <taxon>Streptomycetaceae</taxon>
        <taxon>Streptodolium</taxon>
    </lineage>
</organism>
<dbReference type="Pfam" id="PF18963">
    <property type="entry name" value="DUF5703"/>
    <property type="match status" value="1"/>
</dbReference>
<keyword evidence="2" id="KW-1185">Reference proteome</keyword>
<reference evidence="1 2" key="1">
    <citation type="submission" date="2024-06" db="EMBL/GenBank/DDBJ databases">
        <title>The Natural Products Discovery Center: Release of the First 8490 Sequenced Strains for Exploring Actinobacteria Biosynthetic Diversity.</title>
        <authorList>
            <person name="Kalkreuter E."/>
            <person name="Kautsar S.A."/>
            <person name="Yang D."/>
            <person name="Bader C.D."/>
            <person name="Teijaro C.N."/>
            <person name="Fluegel L."/>
            <person name="Davis C.M."/>
            <person name="Simpson J.R."/>
            <person name="Lauterbach L."/>
            <person name="Steele A.D."/>
            <person name="Gui C."/>
            <person name="Meng S."/>
            <person name="Li G."/>
            <person name="Viehrig K."/>
            <person name="Ye F."/>
            <person name="Su P."/>
            <person name="Kiefer A.F."/>
            <person name="Nichols A."/>
            <person name="Cepeda A.J."/>
            <person name="Yan W."/>
            <person name="Fan B."/>
            <person name="Jiang Y."/>
            <person name="Adhikari A."/>
            <person name="Zheng C.-J."/>
            <person name="Schuster L."/>
            <person name="Cowan T.M."/>
            <person name="Smanski M.J."/>
            <person name="Chevrette M.G."/>
            <person name="De Carvalho L.P.S."/>
            <person name="Shen B."/>
        </authorList>
    </citation>
    <scope>NUCLEOTIDE SEQUENCE [LARGE SCALE GENOMIC DNA]</scope>
    <source>
        <strain evidence="1 2">NPDC048946</strain>
    </source>
</reference>
<evidence type="ECO:0000313" key="2">
    <source>
        <dbReference type="Proteomes" id="UP001551482"/>
    </source>
</evidence>
<accession>A0ABV3DT66</accession>
<proteinExistence type="predicted"/>
<dbReference type="EMBL" id="JBEZFP010000147">
    <property type="protein sequence ID" value="MEU8138945.1"/>
    <property type="molecule type" value="Genomic_DNA"/>
</dbReference>
<comment type="caution">
    <text evidence="1">The sequence shown here is derived from an EMBL/GenBank/DDBJ whole genome shotgun (WGS) entry which is preliminary data.</text>
</comment>
<gene>
    <name evidence="1" type="ORF">AB0C36_36290</name>
</gene>
<dbReference type="RefSeq" id="WP_358362732.1">
    <property type="nucleotide sequence ID" value="NZ_JBEZFP010000147.1"/>
</dbReference>
<sequence>MQGTEPNTGTRTRVGGTQYEFQQLHLPRGTSRSDARRILTEQAEYGLWELERLTIRRDGSRRVLLRRRIIRQLRLT</sequence>